<keyword evidence="3" id="KW-1185">Reference proteome</keyword>
<name>T1KC09_TETUR</name>
<dbReference type="EMBL" id="CAEY01001957">
    <property type="status" value="NOT_ANNOTATED_CDS"/>
    <property type="molecule type" value="Genomic_DNA"/>
</dbReference>
<sequence length="184" mass="20517">MRQKPIRRTCIVIKSLDECFQTVNGQILRFTFERHANKWVGFDRGVLGEFQTQELTVAHLSGEYRSIQQSQPYADKRVVDMEVLHIENAADVRQSFKGFGGGGGGEGPRIESQTRLTSLSRPISLVSSDEPEIDTEDLSLEEPDCSRANQDQCWSYRTLEPITEAGQLSGSVLIEPKEQVTGAG</sequence>
<reference evidence="2" key="2">
    <citation type="submission" date="2015-06" db="UniProtKB">
        <authorList>
            <consortium name="EnsemblMetazoa"/>
        </authorList>
    </citation>
    <scope>IDENTIFICATION</scope>
</reference>
<evidence type="ECO:0000256" key="1">
    <source>
        <dbReference type="SAM" id="MobiDB-lite"/>
    </source>
</evidence>
<dbReference type="HOGENOM" id="CLU_1470038_0_0_1"/>
<dbReference type="EnsemblMetazoa" id="tetur08g05970.1">
    <property type="protein sequence ID" value="tetur08g05970.1"/>
    <property type="gene ID" value="tetur08g05970"/>
</dbReference>
<evidence type="ECO:0000313" key="2">
    <source>
        <dbReference type="EnsemblMetazoa" id="tetur08g05970.1"/>
    </source>
</evidence>
<feature type="region of interest" description="Disordered" evidence="1">
    <location>
        <begin position="125"/>
        <end position="145"/>
    </location>
</feature>
<feature type="compositionally biased region" description="Acidic residues" evidence="1">
    <location>
        <begin position="129"/>
        <end position="143"/>
    </location>
</feature>
<organism evidence="2 3">
    <name type="scientific">Tetranychus urticae</name>
    <name type="common">Two-spotted spider mite</name>
    <dbReference type="NCBI Taxonomy" id="32264"/>
    <lineage>
        <taxon>Eukaryota</taxon>
        <taxon>Metazoa</taxon>
        <taxon>Ecdysozoa</taxon>
        <taxon>Arthropoda</taxon>
        <taxon>Chelicerata</taxon>
        <taxon>Arachnida</taxon>
        <taxon>Acari</taxon>
        <taxon>Acariformes</taxon>
        <taxon>Trombidiformes</taxon>
        <taxon>Prostigmata</taxon>
        <taxon>Eleutherengona</taxon>
        <taxon>Raphignathae</taxon>
        <taxon>Tetranychoidea</taxon>
        <taxon>Tetranychidae</taxon>
        <taxon>Tetranychus</taxon>
    </lineage>
</organism>
<reference evidence="3" key="1">
    <citation type="submission" date="2011-08" db="EMBL/GenBank/DDBJ databases">
        <authorList>
            <person name="Rombauts S."/>
        </authorList>
    </citation>
    <scope>NUCLEOTIDE SEQUENCE</scope>
    <source>
        <strain evidence="3">London</strain>
    </source>
</reference>
<accession>T1KC09</accession>
<proteinExistence type="predicted"/>
<evidence type="ECO:0000313" key="3">
    <source>
        <dbReference type="Proteomes" id="UP000015104"/>
    </source>
</evidence>
<dbReference type="AlphaFoldDB" id="T1KC09"/>
<dbReference type="Proteomes" id="UP000015104">
    <property type="component" value="Unassembled WGS sequence"/>
</dbReference>
<protein>
    <submittedName>
        <fullName evidence="2">Uncharacterized protein</fullName>
    </submittedName>
</protein>